<dbReference type="Pfam" id="PF00005">
    <property type="entry name" value="ABC_tran"/>
    <property type="match status" value="1"/>
</dbReference>
<proteinExistence type="inferred from homology"/>
<dbReference type="RefSeq" id="WP_185087968.1">
    <property type="nucleotide sequence ID" value="NZ_JACHJB010000003.1"/>
</dbReference>
<reference evidence="6 7" key="1">
    <citation type="submission" date="2020-08" db="EMBL/GenBank/DDBJ databases">
        <title>Sequencing the genomes of 1000 actinobacteria strains.</title>
        <authorList>
            <person name="Klenk H.-P."/>
        </authorList>
    </citation>
    <scope>NUCLEOTIDE SEQUENCE [LARGE SCALE GENOMIC DNA]</scope>
    <source>
        <strain evidence="6 7">DSM 45913</strain>
    </source>
</reference>
<dbReference type="Proteomes" id="UP000583800">
    <property type="component" value="Unassembled WGS sequence"/>
</dbReference>
<evidence type="ECO:0000256" key="3">
    <source>
        <dbReference type="ARBA" id="ARBA00022741"/>
    </source>
</evidence>
<dbReference type="Gene3D" id="3.40.50.300">
    <property type="entry name" value="P-loop containing nucleotide triphosphate hydrolases"/>
    <property type="match status" value="1"/>
</dbReference>
<organism evidence="6 7">
    <name type="scientific">Nonomuraea muscovyensis</name>
    <dbReference type="NCBI Taxonomy" id="1124761"/>
    <lineage>
        <taxon>Bacteria</taxon>
        <taxon>Bacillati</taxon>
        <taxon>Actinomycetota</taxon>
        <taxon>Actinomycetes</taxon>
        <taxon>Streptosporangiales</taxon>
        <taxon>Streptosporangiaceae</taxon>
        <taxon>Nonomuraea</taxon>
    </lineage>
</organism>
<evidence type="ECO:0000313" key="7">
    <source>
        <dbReference type="Proteomes" id="UP000583800"/>
    </source>
</evidence>
<keyword evidence="3" id="KW-0547">Nucleotide-binding</keyword>
<dbReference type="PROSITE" id="PS50893">
    <property type="entry name" value="ABC_TRANSPORTER_2"/>
    <property type="match status" value="1"/>
</dbReference>
<evidence type="ECO:0000256" key="2">
    <source>
        <dbReference type="ARBA" id="ARBA00022448"/>
    </source>
</evidence>
<accession>A0A7X0EZR7</accession>
<keyword evidence="2" id="KW-0813">Transport</keyword>
<dbReference type="CDD" id="cd03268">
    <property type="entry name" value="ABC_BcrA_bacitracin_resist"/>
    <property type="match status" value="1"/>
</dbReference>
<keyword evidence="4 6" id="KW-0067">ATP-binding</keyword>
<comment type="similarity">
    <text evidence="1">Belongs to the ABC transporter superfamily.</text>
</comment>
<evidence type="ECO:0000256" key="4">
    <source>
        <dbReference type="ARBA" id="ARBA00022840"/>
    </source>
</evidence>
<dbReference type="SUPFAM" id="SSF52540">
    <property type="entry name" value="P-loop containing nucleoside triphosphate hydrolases"/>
    <property type="match status" value="1"/>
</dbReference>
<name>A0A7X0EZR7_9ACTN</name>
<dbReference type="InterPro" id="IPR027417">
    <property type="entry name" value="P-loop_NTPase"/>
</dbReference>
<evidence type="ECO:0000259" key="5">
    <source>
        <dbReference type="PROSITE" id="PS50893"/>
    </source>
</evidence>
<protein>
    <submittedName>
        <fullName evidence="6">ABC-2 type transport system ATP-binding protein</fullName>
    </submittedName>
</protein>
<dbReference type="GO" id="GO:0005524">
    <property type="term" value="F:ATP binding"/>
    <property type="evidence" value="ECO:0007669"/>
    <property type="project" value="UniProtKB-KW"/>
</dbReference>
<dbReference type="SMART" id="SM00382">
    <property type="entry name" value="AAA"/>
    <property type="match status" value="1"/>
</dbReference>
<dbReference type="InterPro" id="IPR003593">
    <property type="entry name" value="AAA+_ATPase"/>
</dbReference>
<dbReference type="AlphaFoldDB" id="A0A7X0EZR7"/>
<dbReference type="EMBL" id="JACHJB010000003">
    <property type="protein sequence ID" value="MBB6350118.1"/>
    <property type="molecule type" value="Genomic_DNA"/>
</dbReference>
<dbReference type="InterPro" id="IPR017871">
    <property type="entry name" value="ABC_transporter-like_CS"/>
</dbReference>
<dbReference type="PANTHER" id="PTHR43335">
    <property type="entry name" value="ABC TRANSPORTER, ATP-BINDING PROTEIN"/>
    <property type="match status" value="1"/>
</dbReference>
<keyword evidence="7" id="KW-1185">Reference proteome</keyword>
<sequence>MSQASRSDEAVVTEGLEKRYGPDRYAVAGIDLCVRKGEVYGFLGRNGAGKTTTMRMLVGLARPTAGRIYFNGRLFDGRRPVARIGALIEEPKFYPHLSGRANLRLLSHYFGTSQRAIDGMLEQVELADRADSKVGGYSLGMKQRLGVAAALLGDPEILVLDEPTNGLDPAGMADMRGLVRSLCDAERTVLLSSHLLSEVEQVCDRVGIIHDGRLVAQGSLAEVLDAFGSGAKVVVAVDDVPRAAELVRGLPGVTGVTATEGLIEVGVTSQALVGTINRRLVTDGLAVTELRMSHRSLEDVFLGLTDRHDELSGATA</sequence>
<comment type="caution">
    <text evidence="6">The sequence shown here is derived from an EMBL/GenBank/DDBJ whole genome shotgun (WGS) entry which is preliminary data.</text>
</comment>
<evidence type="ECO:0000313" key="6">
    <source>
        <dbReference type="EMBL" id="MBB6350118.1"/>
    </source>
</evidence>
<dbReference type="InterPro" id="IPR003439">
    <property type="entry name" value="ABC_transporter-like_ATP-bd"/>
</dbReference>
<gene>
    <name evidence="6" type="ORF">FHU36_006690</name>
</gene>
<dbReference type="GO" id="GO:0016887">
    <property type="term" value="F:ATP hydrolysis activity"/>
    <property type="evidence" value="ECO:0007669"/>
    <property type="project" value="InterPro"/>
</dbReference>
<feature type="domain" description="ABC transporter" evidence="5">
    <location>
        <begin position="11"/>
        <end position="236"/>
    </location>
</feature>
<dbReference type="PROSITE" id="PS00211">
    <property type="entry name" value="ABC_TRANSPORTER_1"/>
    <property type="match status" value="1"/>
</dbReference>
<dbReference type="PANTHER" id="PTHR43335:SF4">
    <property type="entry name" value="ABC TRANSPORTER, ATP-BINDING PROTEIN"/>
    <property type="match status" value="1"/>
</dbReference>
<evidence type="ECO:0000256" key="1">
    <source>
        <dbReference type="ARBA" id="ARBA00005417"/>
    </source>
</evidence>